<feature type="domain" description="Carbohydrate kinase PfkB" evidence="3">
    <location>
        <begin position="9"/>
        <end position="295"/>
    </location>
</feature>
<dbReference type="InterPro" id="IPR011611">
    <property type="entry name" value="PfkB_dom"/>
</dbReference>
<dbReference type="SUPFAM" id="SSF53613">
    <property type="entry name" value="Ribokinase-like"/>
    <property type="match status" value="1"/>
</dbReference>
<dbReference type="AlphaFoldDB" id="A0A6S7LTM0"/>
<dbReference type="PANTHER" id="PTHR42774">
    <property type="entry name" value="PHOSPHOTRANSFERASE SYSTEM TRANSPORT PROTEIN"/>
    <property type="match status" value="1"/>
</dbReference>
<dbReference type="InterPro" id="IPR029056">
    <property type="entry name" value="Ribokinase-like"/>
</dbReference>
<sequence>MADARTREMKRILVVGLACLDIINTVDRYPREDEDTRALSQRWQKGGNAANTAVVLTQTLDTSCELLCSLNTGIEGQYVKEDLQKRGVLIENCPVNKNCGFPTSCVLINSVCGSRTIIHARNNLPELELTDFDKLDLSLYSWIHFEGRRNVDEIIKMIKKVRDFGREQKLQIKISVEFEKKRPEFEPLFKVEADVIFIGKDFAQFSGFTTPEETVNGLSTQVHSTSVLICPWGERGAVARGCDKEICSSPAYPPERVVDTLGAGDTFIAGVIFCLNRGRLIKDAIQFGCQLAGKKCGIQGFDGLKVTQSDSDIRS</sequence>
<organism evidence="5 6">
    <name type="scientific">Paramuricea clavata</name>
    <name type="common">Red gorgonian</name>
    <name type="synonym">Violescent sea-whip</name>
    <dbReference type="NCBI Taxonomy" id="317549"/>
    <lineage>
        <taxon>Eukaryota</taxon>
        <taxon>Metazoa</taxon>
        <taxon>Cnidaria</taxon>
        <taxon>Anthozoa</taxon>
        <taxon>Octocorallia</taxon>
        <taxon>Malacalcyonacea</taxon>
        <taxon>Plexauridae</taxon>
        <taxon>Paramuricea</taxon>
    </lineage>
</organism>
<name>A0A6S7LTM0_PARCT</name>
<dbReference type="CDD" id="cd01939">
    <property type="entry name" value="Ketohexokinase"/>
    <property type="match status" value="1"/>
</dbReference>
<accession>A0A6S7LTM0</accession>
<dbReference type="PROSITE" id="PS00584">
    <property type="entry name" value="PFKB_KINASES_2"/>
    <property type="match status" value="1"/>
</dbReference>
<evidence type="ECO:0000313" key="6">
    <source>
        <dbReference type="Proteomes" id="UP001152795"/>
    </source>
</evidence>
<dbReference type="EMBL" id="CACRXK020014893">
    <property type="protein sequence ID" value="CAB4027592.1"/>
    <property type="molecule type" value="Genomic_DNA"/>
</dbReference>
<dbReference type="InterPro" id="IPR052562">
    <property type="entry name" value="Ketohexokinase-related"/>
</dbReference>
<dbReference type="OrthoDB" id="204058at2759"/>
<evidence type="ECO:0000256" key="1">
    <source>
        <dbReference type="ARBA" id="ARBA00022679"/>
    </source>
</evidence>
<keyword evidence="6" id="KW-1185">Reference proteome</keyword>
<proteinExistence type="predicted"/>
<dbReference type="EMBL" id="CACRXK020032619">
    <property type="protein sequence ID" value="CAB4043553.1"/>
    <property type="molecule type" value="Genomic_DNA"/>
</dbReference>
<dbReference type="InterPro" id="IPR002173">
    <property type="entry name" value="Carboh/pur_kinase_PfkB_CS"/>
</dbReference>
<dbReference type="InterPro" id="IPR034093">
    <property type="entry name" value="KHK"/>
</dbReference>
<protein>
    <submittedName>
        <fullName evidence="5">Ketohexokinase isoform X2</fullName>
    </submittedName>
</protein>
<evidence type="ECO:0000313" key="4">
    <source>
        <dbReference type="EMBL" id="CAB4027592.1"/>
    </source>
</evidence>
<dbReference type="Gene3D" id="3.40.1190.20">
    <property type="match status" value="1"/>
</dbReference>
<evidence type="ECO:0000313" key="5">
    <source>
        <dbReference type="EMBL" id="CAB4043553.1"/>
    </source>
</evidence>
<dbReference type="PANTHER" id="PTHR42774:SF3">
    <property type="entry name" value="KETOHEXOKINASE"/>
    <property type="match status" value="1"/>
</dbReference>
<dbReference type="Proteomes" id="UP001152795">
    <property type="component" value="Unassembled WGS sequence"/>
</dbReference>
<evidence type="ECO:0000259" key="3">
    <source>
        <dbReference type="Pfam" id="PF00294"/>
    </source>
</evidence>
<gene>
    <name evidence="4" type="ORF">PACLA_8A014022</name>
    <name evidence="5" type="ORF">PACLA_8A042920</name>
</gene>
<dbReference type="GO" id="GO:0006000">
    <property type="term" value="P:fructose metabolic process"/>
    <property type="evidence" value="ECO:0007669"/>
    <property type="project" value="InterPro"/>
</dbReference>
<keyword evidence="2" id="KW-0418">Kinase</keyword>
<keyword evidence="1" id="KW-0808">Transferase</keyword>
<reference evidence="5" key="1">
    <citation type="submission" date="2020-04" db="EMBL/GenBank/DDBJ databases">
        <authorList>
            <person name="Alioto T."/>
            <person name="Alioto T."/>
            <person name="Gomez Garrido J."/>
        </authorList>
    </citation>
    <scope>NUCLEOTIDE SEQUENCE</scope>
    <source>
        <strain evidence="5">A484AB</strain>
    </source>
</reference>
<dbReference type="GO" id="GO:0004454">
    <property type="term" value="F:ketohexokinase activity"/>
    <property type="evidence" value="ECO:0007669"/>
    <property type="project" value="InterPro"/>
</dbReference>
<dbReference type="Pfam" id="PF00294">
    <property type="entry name" value="PfkB"/>
    <property type="match status" value="1"/>
</dbReference>
<comment type="caution">
    <text evidence="5">The sequence shown here is derived from an EMBL/GenBank/DDBJ whole genome shotgun (WGS) entry which is preliminary data.</text>
</comment>
<evidence type="ECO:0000256" key="2">
    <source>
        <dbReference type="ARBA" id="ARBA00022777"/>
    </source>
</evidence>